<dbReference type="GO" id="GO:0016020">
    <property type="term" value="C:membrane"/>
    <property type="evidence" value="ECO:0007669"/>
    <property type="project" value="UniProtKB-SubCell"/>
</dbReference>
<dbReference type="InterPro" id="IPR003582">
    <property type="entry name" value="ShKT_dom"/>
</dbReference>
<keyword evidence="8" id="KW-0560">Oxidoreductase</keyword>
<feature type="chain" id="PRO_5044741672" description="Fe2OG dioxygenase domain-containing protein" evidence="12">
    <location>
        <begin position="26"/>
        <end position="453"/>
    </location>
</feature>
<dbReference type="InterPro" id="IPR006620">
    <property type="entry name" value="Pro_4_hyd_alph"/>
</dbReference>
<accession>A0ABD3RB97</accession>
<dbReference type="Pfam" id="PF13640">
    <property type="entry name" value="2OG-FeII_Oxy_3"/>
    <property type="match status" value="1"/>
</dbReference>
<dbReference type="InterPro" id="IPR044862">
    <property type="entry name" value="Pro_4_hyd_alph_FE2OG_OXY"/>
</dbReference>
<evidence type="ECO:0000256" key="12">
    <source>
        <dbReference type="SAM" id="SignalP"/>
    </source>
</evidence>
<feature type="region of interest" description="Disordered" evidence="11">
    <location>
        <begin position="40"/>
        <end position="66"/>
    </location>
</feature>
<evidence type="ECO:0000256" key="4">
    <source>
        <dbReference type="ARBA" id="ARBA00022692"/>
    </source>
</evidence>
<evidence type="ECO:0000256" key="6">
    <source>
        <dbReference type="ARBA" id="ARBA00022964"/>
    </source>
</evidence>
<comment type="caution">
    <text evidence="15">The sequence shown here is derived from an EMBL/GenBank/DDBJ whole genome shotgun (WGS) entry which is preliminary data.</text>
</comment>
<evidence type="ECO:0008006" key="17">
    <source>
        <dbReference type="Google" id="ProtNLM"/>
    </source>
</evidence>
<keyword evidence="10" id="KW-0472">Membrane</keyword>
<reference evidence="15 16" key="1">
    <citation type="submission" date="2024-10" db="EMBL/GenBank/DDBJ databases">
        <title>Updated reference genomes for cyclostephanoid diatoms.</title>
        <authorList>
            <person name="Roberts W.R."/>
            <person name="Alverson A.J."/>
        </authorList>
    </citation>
    <scope>NUCLEOTIDE SEQUENCE [LARGE SCALE GENOMIC DNA]</scope>
    <source>
        <strain evidence="15 16">AJA228-03</strain>
    </source>
</reference>
<sequence length="453" mass="50201">MMPLVLCLAATAALTLLAATGFGKATIAIDASCPGGALPDEAGSCTNPDAPPPSADVVTTDDGGADPSIPLTEELSITITNKSPYRIDVYYDDGDYGLFMGILDKEESTSLKSYIGHSFFVTRHGVKEGLFADPGTDHEKRLTFKVGRRDQLFLVPENSAPSTNPCQDRFSICKSQAETGGCDRSPGWMIVHCCESCDAHLNAKELLDPKKRCSKEQLKTPENAWKPGDLNKLFAGWATDEKLKETYGLEVVSSPEPEKYGATWENAKDGSPWVVVFNNFLTDDEVRDLIKGGVVSKTRTSANSWCMHKCGRLKGVQSATKKIEEVTGIPEVNYESFQLLKYEKNQFYRSHHDTSATDDTPAGHRILTFFLYLSDVEEGGETYFNNLDLAIKPKKGRALVWPSVLDENPEYWDRRMYHEAKDVIKGKKLAANHWIHLNDYHTPNHWGCTGSFA</sequence>
<dbReference type="GO" id="GO:0051213">
    <property type="term" value="F:dioxygenase activity"/>
    <property type="evidence" value="ECO:0007669"/>
    <property type="project" value="UniProtKB-KW"/>
</dbReference>
<feature type="domain" description="ShKT" evidence="14">
    <location>
        <begin position="166"/>
        <end position="202"/>
    </location>
</feature>
<keyword evidence="7" id="KW-1133">Transmembrane helix</keyword>
<evidence type="ECO:0000256" key="1">
    <source>
        <dbReference type="ARBA" id="ARBA00001961"/>
    </source>
</evidence>
<proteinExistence type="predicted"/>
<evidence type="ECO:0000256" key="8">
    <source>
        <dbReference type="ARBA" id="ARBA00023002"/>
    </source>
</evidence>
<comment type="subcellular location">
    <subcellularLocation>
        <location evidence="3">Endomembrane system</location>
    </subcellularLocation>
    <subcellularLocation>
        <location evidence="2">Membrane</location>
        <topology evidence="2">Single-pass membrane protein</topology>
    </subcellularLocation>
</comment>
<dbReference type="AlphaFoldDB" id="A0ABD3RB97"/>
<comment type="cofactor">
    <cofactor evidence="1">
        <name>L-ascorbate</name>
        <dbReference type="ChEBI" id="CHEBI:38290"/>
    </cofactor>
</comment>
<dbReference type="Gene3D" id="2.60.120.620">
    <property type="entry name" value="q2cbj1_9rhob like domain"/>
    <property type="match status" value="1"/>
</dbReference>
<dbReference type="InterPro" id="IPR005123">
    <property type="entry name" value="Oxoglu/Fe-dep_dioxygenase_dom"/>
</dbReference>
<gene>
    <name evidence="15" type="ORF">ACHAXA_001618</name>
</gene>
<keyword evidence="4" id="KW-0812">Transmembrane</keyword>
<evidence type="ECO:0000256" key="5">
    <source>
        <dbReference type="ARBA" id="ARBA00022723"/>
    </source>
</evidence>
<dbReference type="GO" id="GO:0046872">
    <property type="term" value="F:metal ion binding"/>
    <property type="evidence" value="ECO:0007669"/>
    <property type="project" value="UniProtKB-KW"/>
</dbReference>
<evidence type="ECO:0000256" key="11">
    <source>
        <dbReference type="SAM" id="MobiDB-lite"/>
    </source>
</evidence>
<keyword evidence="9" id="KW-0408">Iron</keyword>
<keyword evidence="5" id="KW-0479">Metal-binding</keyword>
<dbReference type="PROSITE" id="PS51670">
    <property type="entry name" value="SHKT"/>
    <property type="match status" value="1"/>
</dbReference>
<evidence type="ECO:0000313" key="16">
    <source>
        <dbReference type="Proteomes" id="UP001530377"/>
    </source>
</evidence>
<dbReference type="GO" id="GO:0012505">
    <property type="term" value="C:endomembrane system"/>
    <property type="evidence" value="ECO:0007669"/>
    <property type="project" value="UniProtKB-SubCell"/>
</dbReference>
<evidence type="ECO:0000259" key="13">
    <source>
        <dbReference type="PROSITE" id="PS51471"/>
    </source>
</evidence>
<evidence type="ECO:0000256" key="2">
    <source>
        <dbReference type="ARBA" id="ARBA00004167"/>
    </source>
</evidence>
<keyword evidence="12" id="KW-0732">Signal</keyword>
<feature type="signal peptide" evidence="12">
    <location>
        <begin position="1"/>
        <end position="25"/>
    </location>
</feature>
<feature type="domain" description="Fe2OG dioxygenase" evidence="13">
    <location>
        <begin position="333"/>
        <end position="437"/>
    </location>
</feature>
<evidence type="ECO:0000256" key="9">
    <source>
        <dbReference type="ARBA" id="ARBA00023004"/>
    </source>
</evidence>
<keyword evidence="16" id="KW-1185">Reference proteome</keyword>
<dbReference type="PROSITE" id="PS51471">
    <property type="entry name" value="FE2OG_OXY"/>
    <property type="match status" value="1"/>
</dbReference>
<evidence type="ECO:0000256" key="3">
    <source>
        <dbReference type="ARBA" id="ARBA00004308"/>
    </source>
</evidence>
<evidence type="ECO:0000313" key="15">
    <source>
        <dbReference type="EMBL" id="KAL3810197.1"/>
    </source>
</evidence>
<organism evidence="15 16">
    <name type="scientific">Cyclostephanos tholiformis</name>
    <dbReference type="NCBI Taxonomy" id="382380"/>
    <lineage>
        <taxon>Eukaryota</taxon>
        <taxon>Sar</taxon>
        <taxon>Stramenopiles</taxon>
        <taxon>Ochrophyta</taxon>
        <taxon>Bacillariophyta</taxon>
        <taxon>Coscinodiscophyceae</taxon>
        <taxon>Thalassiosirophycidae</taxon>
        <taxon>Stephanodiscales</taxon>
        <taxon>Stephanodiscaceae</taxon>
        <taxon>Cyclostephanos</taxon>
    </lineage>
</organism>
<dbReference type="PANTHER" id="PTHR10869">
    <property type="entry name" value="PROLYL 4-HYDROXYLASE ALPHA SUBUNIT"/>
    <property type="match status" value="1"/>
</dbReference>
<evidence type="ECO:0000259" key="14">
    <source>
        <dbReference type="PROSITE" id="PS51670"/>
    </source>
</evidence>
<name>A0ABD3RB97_9STRA</name>
<evidence type="ECO:0000256" key="7">
    <source>
        <dbReference type="ARBA" id="ARBA00022989"/>
    </source>
</evidence>
<dbReference type="EMBL" id="JALLPB020000347">
    <property type="protein sequence ID" value="KAL3810197.1"/>
    <property type="molecule type" value="Genomic_DNA"/>
</dbReference>
<dbReference type="Proteomes" id="UP001530377">
    <property type="component" value="Unassembled WGS sequence"/>
</dbReference>
<keyword evidence="6" id="KW-0223">Dioxygenase</keyword>
<dbReference type="InterPro" id="IPR045054">
    <property type="entry name" value="P4HA-like"/>
</dbReference>
<dbReference type="PANTHER" id="PTHR10869:SF233">
    <property type="entry name" value="FE2OG DIOXYGENASE DOMAIN-CONTAINING PROTEIN"/>
    <property type="match status" value="1"/>
</dbReference>
<protein>
    <recommendedName>
        <fullName evidence="17">Fe2OG dioxygenase domain-containing protein</fullName>
    </recommendedName>
</protein>
<dbReference type="SMART" id="SM00702">
    <property type="entry name" value="P4Hc"/>
    <property type="match status" value="1"/>
</dbReference>
<evidence type="ECO:0000256" key="10">
    <source>
        <dbReference type="ARBA" id="ARBA00023136"/>
    </source>
</evidence>